<sequence>MTRTQIILIILGIAVLIAAPIGQGNYIVYTLTSWLLFSISAMGLNLTLGYAGQVSLAQAAFMGIGAYVTALMTLAGVPWIVAALMSITSSFAVGLLLGWPALRVQHHFLAFVTLAFNTLLFLVLRNEEEITGGSFGLVGMPRPSVFGVPTDSNLNFYYFALACFLIAAFVMWWILRSPWGRAFKALRENPIRAESLGLKIRRQTLLAFAIGSAFGGLAGALQTPLVQFIEPGSFALIHSLKLLLMVVVGGAGFFFGPMLGAAVVILLPEVLRFTEGYYLIIYATLVIVLMVFSPSGLIGLGHKLWNQLRPRHEARRDSKKGFQL</sequence>
<feature type="transmembrane region" description="Helical" evidence="6">
    <location>
        <begin position="108"/>
        <end position="124"/>
    </location>
</feature>
<dbReference type="EMBL" id="CP070369">
    <property type="protein sequence ID" value="QRZ14527.1"/>
    <property type="molecule type" value="Genomic_DNA"/>
</dbReference>
<evidence type="ECO:0000256" key="5">
    <source>
        <dbReference type="ARBA" id="ARBA00023136"/>
    </source>
</evidence>
<feature type="transmembrane region" description="Helical" evidence="6">
    <location>
        <begin position="205"/>
        <end position="222"/>
    </location>
</feature>
<gene>
    <name evidence="7" type="ORF">JWJ88_11590</name>
</gene>
<evidence type="ECO:0000256" key="4">
    <source>
        <dbReference type="ARBA" id="ARBA00022989"/>
    </source>
</evidence>
<dbReference type="PANTHER" id="PTHR30482:SF20">
    <property type="entry name" value="HIGH-AFFINITY BRANCHED-CHAIN AMINO ACID TRANSPORT SYSTEM PERMEASE PROTEIN LIVM"/>
    <property type="match status" value="1"/>
</dbReference>
<geneLocation type="plasmid" evidence="7 8">
    <name>p1</name>
</geneLocation>
<dbReference type="Proteomes" id="UP000663629">
    <property type="component" value="Plasmid p1"/>
</dbReference>
<feature type="transmembrane region" description="Helical" evidence="6">
    <location>
        <begin position="59"/>
        <end position="77"/>
    </location>
</feature>
<keyword evidence="5 6" id="KW-0472">Membrane</keyword>
<name>A0ABX7JJW9_9RHOB</name>
<dbReference type="Pfam" id="PF02653">
    <property type="entry name" value="BPD_transp_2"/>
    <property type="match status" value="1"/>
</dbReference>
<keyword evidence="3 6" id="KW-0812">Transmembrane</keyword>
<organism evidence="7 8">
    <name type="scientific">Paracoccus methylovorus</name>
    <dbReference type="NCBI Taxonomy" id="2812658"/>
    <lineage>
        <taxon>Bacteria</taxon>
        <taxon>Pseudomonadati</taxon>
        <taxon>Pseudomonadota</taxon>
        <taxon>Alphaproteobacteria</taxon>
        <taxon>Rhodobacterales</taxon>
        <taxon>Paracoccaceae</taxon>
        <taxon>Paracoccus</taxon>
    </lineage>
</organism>
<feature type="transmembrane region" description="Helical" evidence="6">
    <location>
        <begin position="242"/>
        <end position="267"/>
    </location>
</feature>
<evidence type="ECO:0000256" key="6">
    <source>
        <dbReference type="SAM" id="Phobius"/>
    </source>
</evidence>
<feature type="transmembrane region" description="Helical" evidence="6">
    <location>
        <begin position="279"/>
        <end position="300"/>
    </location>
</feature>
<protein>
    <submittedName>
        <fullName evidence="7">Branched-chain amino acid ABC transporter permease</fullName>
    </submittedName>
</protein>
<evidence type="ECO:0000256" key="1">
    <source>
        <dbReference type="ARBA" id="ARBA00004651"/>
    </source>
</evidence>
<dbReference type="InterPro" id="IPR001851">
    <property type="entry name" value="ABC_transp_permease"/>
</dbReference>
<proteinExistence type="predicted"/>
<keyword evidence="2" id="KW-1003">Cell membrane</keyword>
<evidence type="ECO:0000313" key="8">
    <source>
        <dbReference type="Proteomes" id="UP000663629"/>
    </source>
</evidence>
<dbReference type="RefSeq" id="WP_205295505.1">
    <property type="nucleotide sequence ID" value="NZ_CP070369.1"/>
</dbReference>
<feature type="transmembrane region" description="Helical" evidence="6">
    <location>
        <begin position="83"/>
        <end position="101"/>
    </location>
</feature>
<dbReference type="PANTHER" id="PTHR30482">
    <property type="entry name" value="HIGH-AFFINITY BRANCHED-CHAIN AMINO ACID TRANSPORT SYSTEM PERMEASE"/>
    <property type="match status" value="1"/>
</dbReference>
<accession>A0ABX7JJW9</accession>
<dbReference type="InterPro" id="IPR043428">
    <property type="entry name" value="LivM-like"/>
</dbReference>
<feature type="transmembrane region" description="Helical" evidence="6">
    <location>
        <begin position="156"/>
        <end position="175"/>
    </location>
</feature>
<feature type="transmembrane region" description="Helical" evidence="6">
    <location>
        <begin position="34"/>
        <end position="52"/>
    </location>
</feature>
<comment type="subcellular location">
    <subcellularLocation>
        <location evidence="1">Cell membrane</location>
        <topology evidence="1">Multi-pass membrane protein</topology>
    </subcellularLocation>
</comment>
<evidence type="ECO:0000313" key="7">
    <source>
        <dbReference type="EMBL" id="QRZ14527.1"/>
    </source>
</evidence>
<keyword evidence="4 6" id="KW-1133">Transmembrane helix</keyword>
<reference evidence="7 8" key="1">
    <citation type="submission" date="2021-02" db="EMBL/GenBank/DDBJ databases">
        <title>Paracoccus methylovroum sp.nov., a new methanol and methylamine utilizing methylotrophic denitrifer.</title>
        <authorList>
            <person name="Timsy T."/>
            <person name="Behrendt U."/>
            <person name="Ulrich A."/>
            <person name="Spanner T."/>
            <person name="Foesel B.U."/>
            <person name="Horn M.A."/>
            <person name="Kolb S."/>
        </authorList>
    </citation>
    <scope>NUCLEOTIDE SEQUENCE [LARGE SCALE GENOMIC DNA]</scope>
    <source>
        <strain evidence="7 8">H4-D09</strain>
        <plasmid evidence="7 8">p1</plasmid>
    </source>
</reference>
<keyword evidence="7" id="KW-0614">Plasmid</keyword>
<dbReference type="CDD" id="cd06581">
    <property type="entry name" value="TM_PBP1_LivM_like"/>
    <property type="match status" value="1"/>
</dbReference>
<evidence type="ECO:0000256" key="3">
    <source>
        <dbReference type="ARBA" id="ARBA00022692"/>
    </source>
</evidence>
<keyword evidence="8" id="KW-1185">Reference proteome</keyword>
<evidence type="ECO:0000256" key="2">
    <source>
        <dbReference type="ARBA" id="ARBA00022475"/>
    </source>
</evidence>